<feature type="region of interest" description="Disordered" evidence="1">
    <location>
        <begin position="238"/>
        <end position="306"/>
    </location>
</feature>
<feature type="compositionally biased region" description="Low complexity" evidence="1">
    <location>
        <begin position="200"/>
        <end position="212"/>
    </location>
</feature>
<proteinExistence type="predicted"/>
<accession>F5RCP6</accession>
<feature type="region of interest" description="Disordered" evidence="1">
    <location>
        <begin position="452"/>
        <end position="479"/>
    </location>
</feature>
<feature type="compositionally biased region" description="Basic and acidic residues" evidence="1">
    <location>
        <begin position="33"/>
        <end position="49"/>
    </location>
</feature>
<feature type="region of interest" description="Disordered" evidence="1">
    <location>
        <begin position="398"/>
        <end position="435"/>
    </location>
</feature>
<gene>
    <name evidence="2" type="ORF">METUNv1_02050</name>
</gene>
<feature type="compositionally biased region" description="Low complexity" evidence="1">
    <location>
        <begin position="468"/>
        <end position="479"/>
    </location>
</feature>
<sequence>MGPAPPADRAVRPGRSVRGASHRPSARRRHARADRGRAADDHRRMERRAVHPYQGHSVRRLHGLGHLLHRAPGARAAPATAVAGAAAGCGHRLRLRPEGGRGVRGDDAGADRAGGERAVRRRPARARGPLLRFAARTAAGGAGGGGADGRVLAVVGAGAGQSVQRAHHLLALHVRTVHRARRRTDEDRRSAAPLPAALSRGAPARADAGRAAAGRRRRHCRCTPHTVDALAAGAAGRRSAAAAGHRHPPGAVQRRAPLHLPAAAAGADRRRWSGRQRTRAAGPAAAGRRLRRAVRGGRGAAADRHGAAGALSLRELQPTGRRLRRRPRALGNRLLVGRRARGGRPAARAAGCGTGSGRTMAGGGMRRVGAGTGLAAGRPLPGDQGLGARRLLHVDHPHGLRRGACGPGDRSGRTHGRAAHHREGQARGAAGTAPAAALNSRIPLARGLPPLADDRTIARRPPFPPDPAVAAAADAAALG</sequence>
<dbReference type="Proteomes" id="UP000005019">
    <property type="component" value="Unassembled WGS sequence"/>
</dbReference>
<feature type="compositionally biased region" description="Gly residues" evidence="1">
    <location>
        <begin position="352"/>
        <end position="363"/>
    </location>
</feature>
<reference evidence="2 3" key="1">
    <citation type="journal article" date="2011" name="J. Bacteriol.">
        <title>Genome sequence of Methyloversatilis universalis FAM5T, a methylotrophic representative of the order Rhodocyclales.</title>
        <authorList>
            <person name="Kittichotirat W."/>
            <person name="Good N.M."/>
            <person name="Hall R."/>
            <person name="Bringel F."/>
            <person name="Lajus A."/>
            <person name="Medigue C."/>
            <person name="Smalley N.E."/>
            <person name="Beck D."/>
            <person name="Bumgarner R."/>
            <person name="Vuilleumier S."/>
            <person name="Kalyuzhnaya M.G."/>
        </authorList>
    </citation>
    <scope>NUCLEOTIDE SEQUENCE [LARGE SCALE GENOMIC DNA]</scope>
    <source>
        <strain evidence="3">ATCC BAA-1314 / JCM 13912 / FAM5</strain>
    </source>
</reference>
<keyword evidence="3" id="KW-1185">Reference proteome</keyword>
<dbReference type="STRING" id="1000565.METUNv1_02050"/>
<feature type="region of interest" description="Disordered" evidence="1">
    <location>
        <begin position="340"/>
        <end position="363"/>
    </location>
</feature>
<feature type="compositionally biased region" description="Low complexity" evidence="1">
    <location>
        <begin position="238"/>
        <end position="266"/>
    </location>
</feature>
<feature type="compositionally biased region" description="Low complexity" evidence="1">
    <location>
        <begin position="426"/>
        <end position="435"/>
    </location>
</feature>
<dbReference type="EMBL" id="AFHG01000048">
    <property type="protein sequence ID" value="EGK71826.1"/>
    <property type="molecule type" value="Genomic_DNA"/>
</dbReference>
<feature type="region of interest" description="Disordered" evidence="1">
    <location>
        <begin position="1"/>
        <end position="54"/>
    </location>
</feature>
<comment type="caution">
    <text evidence="2">The sequence shown here is derived from an EMBL/GenBank/DDBJ whole genome shotgun (WGS) entry which is preliminary data.</text>
</comment>
<evidence type="ECO:0000256" key="1">
    <source>
        <dbReference type="SAM" id="MobiDB-lite"/>
    </source>
</evidence>
<feature type="compositionally biased region" description="Basic residues" evidence="1">
    <location>
        <begin position="20"/>
        <end position="32"/>
    </location>
</feature>
<evidence type="ECO:0000313" key="3">
    <source>
        <dbReference type="Proteomes" id="UP000005019"/>
    </source>
</evidence>
<dbReference type="AlphaFoldDB" id="F5RCP6"/>
<protein>
    <submittedName>
        <fullName evidence="2">Uncharacterized protein</fullName>
    </submittedName>
</protein>
<evidence type="ECO:0000313" key="2">
    <source>
        <dbReference type="EMBL" id="EGK71826.1"/>
    </source>
</evidence>
<feature type="region of interest" description="Disordered" evidence="1">
    <location>
        <begin position="180"/>
        <end position="219"/>
    </location>
</feature>
<organism evidence="2 3">
    <name type="scientific">Methyloversatilis universalis (strain ATCC BAA-1314 / DSM 25237 / JCM 13912 / CCUG 52030 / FAM5)</name>
    <dbReference type="NCBI Taxonomy" id="1000565"/>
    <lineage>
        <taxon>Bacteria</taxon>
        <taxon>Pseudomonadati</taxon>
        <taxon>Pseudomonadota</taxon>
        <taxon>Betaproteobacteria</taxon>
        <taxon>Nitrosomonadales</taxon>
        <taxon>Sterolibacteriaceae</taxon>
        <taxon>Methyloversatilis</taxon>
    </lineage>
</organism>
<feature type="compositionally biased region" description="Basic and acidic residues" evidence="1">
    <location>
        <begin position="96"/>
        <end position="118"/>
    </location>
</feature>
<feature type="region of interest" description="Disordered" evidence="1">
    <location>
        <begin position="96"/>
        <end position="124"/>
    </location>
</feature>
<name>F5RCP6_METUF</name>